<feature type="repeat" description="RCC1" evidence="2">
    <location>
        <begin position="901"/>
        <end position="951"/>
    </location>
</feature>
<sequence length="1468" mass="161824">MLYDFGGMRLYSKEERCRGDAEVEGLDGYSSGDLLRSDETVLGFTFISEQNFILIVLLTSHGDLRIEYSARGGAPKHKVVAIKDLAPEWADAAALCLIPDASCIALILANGNVLLVPIKMLLDVPWGCEGIIADDALALIEVETNEGDCFRTPTSALCYNALYSKRPFLIYSNKAGQIFIIDLTSRKLSVGLGAPQSVHNIETFVTSNSVHLLVTGFTGAQWIVPLESEGRSLRETLGDVIPSELEQLHKTAARLSTTQDGKLCLLCIDQHKVQVTGFTGAQWIVPLESEGRSLRETLGDVIPSELEQLHKTAARLSTTQDGKLCLLCIDQHKVQLFDDISMKQSSSEANVPENTWLLFDDISMKQSSSEANVPENTWLVHMAENTIFAICQQTTVKTAVHFGMVSSFAEASYDELETPFPEERILGVIPISSSQSLPSCIVVSEKGAVRLLPARTFDETVVEFVARRHFAIEICDYLATRFNQDRLKLCVKVIQHSLRNIREQNNDSEIEAITKLALDAQLEMRAAIRIFAEFDAADALLPAMLARCSMNARDESRHAVVELYVAKLKRLPSAKESIESDLRAFLLEYTDVDEGIESLLENGLWSCVAVIVPRSAHNSEVTAKFLTESKADWPTERASHIVRILAGICWSTLPHNAEELLSRMAYFLPHLQSTSHIATFARIAEEQMNRFHQAGATLYALCSLRLLSAAPSFNYASLPSNLSLSCGSNCTAVISEDESVMFIGEFSAGSMKMKDAEKSKGTPSNRIALPQAVQVPERVCSVSCGTEHLLCLTIYGKLYSFGRNRFGECGVGHKREVNEACRVHGPFEGVRVVRAGHYHSALIDSNGRVFTWGWALHGQLGHDSRDHFEDVTVPRLVESLQDPIVAVSCGYAHTVFLSEAGRVYTCGNGGYGQLGCGEEVKKRYRPELVDIAERVKLISSKYFHCLAVTESQKIFQWGTSPQTLKMKIFLAKRVRAANKEQQQQPSSSPSSSTTPADKSSEQLEMSQTHLSVVQVEHMISDEIIQIDAGYSHSAIVTKTGLMYTWGKGLEMQLGHGNKKEQEEPHQLFEPSATIWRHVSCGFDFTAAVATDGSVFVWGRNDKNQLGVQSAPSPQVTRKLIIKGPKGPRSIQIAADSPCIAVPTRLPSVTAFMPSGASCMYSWLYPAAVFVHLLAGELQNAVEVLVQLPVSEHEIAALINDEISPRSSRTDVATADAVGTSSLLATIWELVLKHPNFCVQWTAISTLLSNYPIGDLLLRDQMSSDQINDANFIRFLQRLDQVTVADISSHLLQNAVISPAAVFVHLLAGELQNAVEVLVQLPVSEHEIAALINDEISPRSSRTDVATADAVGTSSLLATIWELVLKHPNFCVQWTAISTLLSNYPIGDLLLRDRKLSAQAPMILSANPEMLAGLSGMQKLRLLEKWQPEAPLYPMQIAQNDLQACRTFLIDCIYYLLEILEKFFKVTVL</sequence>
<dbReference type="InterPro" id="IPR051210">
    <property type="entry name" value="Ub_ligase/GEF_domain"/>
</dbReference>
<evidence type="ECO:0000256" key="3">
    <source>
        <dbReference type="SAM" id="MobiDB-lite"/>
    </source>
</evidence>
<evidence type="ECO:0000256" key="2">
    <source>
        <dbReference type="PROSITE-ProRule" id="PRU00235"/>
    </source>
</evidence>
<dbReference type="PROSITE" id="PS00626">
    <property type="entry name" value="RCC1_2"/>
    <property type="match status" value="1"/>
</dbReference>
<protein>
    <recommendedName>
        <fullName evidence="4">RCC1-like domain-containing protein</fullName>
    </recommendedName>
</protein>
<feature type="repeat" description="RCC1" evidence="2">
    <location>
        <begin position="847"/>
        <end position="900"/>
    </location>
</feature>
<proteinExistence type="predicted"/>
<organism evidence="5 6">
    <name type="scientific">Ascaris lumbricoides</name>
    <name type="common">Giant roundworm</name>
    <dbReference type="NCBI Taxonomy" id="6252"/>
    <lineage>
        <taxon>Eukaryota</taxon>
        <taxon>Metazoa</taxon>
        <taxon>Ecdysozoa</taxon>
        <taxon>Nematoda</taxon>
        <taxon>Chromadorea</taxon>
        <taxon>Rhabditida</taxon>
        <taxon>Spirurina</taxon>
        <taxon>Ascaridomorpha</taxon>
        <taxon>Ascaridoidea</taxon>
        <taxon>Ascarididae</taxon>
        <taxon>Ascaris</taxon>
    </lineage>
</organism>
<dbReference type="WBParaSite" id="ALUE_0001465301-mRNA-1">
    <property type="protein sequence ID" value="ALUE_0001465301-mRNA-1"/>
    <property type="gene ID" value="ALUE_0001465301"/>
</dbReference>
<feature type="compositionally biased region" description="Low complexity" evidence="3">
    <location>
        <begin position="981"/>
        <end position="995"/>
    </location>
</feature>
<keyword evidence="5" id="KW-1185">Reference proteome</keyword>
<evidence type="ECO:0000313" key="6">
    <source>
        <dbReference type="WBParaSite" id="ALUE_0001465301-mRNA-1"/>
    </source>
</evidence>
<accession>A0A9J2PZ79</accession>
<dbReference type="PANTHER" id="PTHR22870">
    <property type="entry name" value="REGULATOR OF CHROMOSOME CONDENSATION"/>
    <property type="match status" value="1"/>
</dbReference>
<dbReference type="InterPro" id="IPR009091">
    <property type="entry name" value="RCC1/BLIP-II"/>
</dbReference>
<dbReference type="PANTHER" id="PTHR22870:SF466">
    <property type="entry name" value="ANKYRIN REPEAT-CONTAINING PROTEIN"/>
    <property type="match status" value="1"/>
</dbReference>
<dbReference type="PRINTS" id="PR00633">
    <property type="entry name" value="RCCNDNSATION"/>
</dbReference>
<dbReference type="Pfam" id="PF00415">
    <property type="entry name" value="RCC1"/>
    <property type="match status" value="1"/>
</dbReference>
<dbReference type="Pfam" id="PF25390">
    <property type="entry name" value="WD40_RLD"/>
    <property type="match status" value="1"/>
</dbReference>
<feature type="repeat" description="RCC1" evidence="2">
    <location>
        <begin position="1040"/>
        <end position="1091"/>
    </location>
</feature>
<keyword evidence="1" id="KW-0677">Repeat</keyword>
<feature type="region of interest" description="Disordered" evidence="3">
    <location>
        <begin position="979"/>
        <end position="1005"/>
    </location>
</feature>
<evidence type="ECO:0000256" key="1">
    <source>
        <dbReference type="ARBA" id="ARBA00022737"/>
    </source>
</evidence>
<name>A0A9J2PZ79_ASCLU</name>
<dbReference type="SUPFAM" id="SSF50985">
    <property type="entry name" value="RCC1/BLIP-II"/>
    <property type="match status" value="2"/>
</dbReference>
<dbReference type="PROSITE" id="PS50012">
    <property type="entry name" value="RCC1_3"/>
    <property type="match status" value="4"/>
</dbReference>
<dbReference type="InterPro" id="IPR058923">
    <property type="entry name" value="RCC1-like_dom"/>
</dbReference>
<reference evidence="6" key="1">
    <citation type="submission" date="2023-03" db="UniProtKB">
        <authorList>
            <consortium name="WormBaseParasite"/>
        </authorList>
    </citation>
    <scope>IDENTIFICATION</scope>
</reference>
<feature type="domain" description="RCC1-like" evidence="4">
    <location>
        <begin position="723"/>
        <end position="960"/>
    </location>
</feature>
<evidence type="ECO:0000313" key="5">
    <source>
        <dbReference type="Proteomes" id="UP000036681"/>
    </source>
</evidence>
<evidence type="ECO:0000259" key="4">
    <source>
        <dbReference type="Pfam" id="PF25390"/>
    </source>
</evidence>
<dbReference type="Proteomes" id="UP000036681">
    <property type="component" value="Unplaced"/>
</dbReference>
<feature type="repeat" description="RCC1" evidence="2">
    <location>
        <begin position="796"/>
        <end position="846"/>
    </location>
</feature>
<dbReference type="InterPro" id="IPR000408">
    <property type="entry name" value="Reg_chr_condens"/>
</dbReference>
<dbReference type="Gene3D" id="2.130.10.30">
    <property type="entry name" value="Regulator of chromosome condensation 1/beta-lactamase-inhibitor protein II"/>
    <property type="match status" value="2"/>
</dbReference>